<dbReference type="Pfam" id="PF00620">
    <property type="entry name" value="RhoGAP"/>
    <property type="match status" value="1"/>
</dbReference>
<dbReference type="EMBL" id="GANO01004593">
    <property type="protein sequence ID" value="JAB55278.1"/>
    <property type="molecule type" value="mRNA"/>
</dbReference>
<dbReference type="CDD" id="cd17113">
    <property type="entry name" value="RA_ARAPs"/>
    <property type="match status" value="1"/>
</dbReference>
<feature type="region of interest" description="Disordered" evidence="2">
    <location>
        <begin position="57"/>
        <end position="100"/>
    </location>
</feature>
<dbReference type="SUPFAM" id="SSF48350">
    <property type="entry name" value="GTPase activation domain, GAP"/>
    <property type="match status" value="1"/>
</dbReference>
<dbReference type="InterPro" id="IPR029071">
    <property type="entry name" value="Ubiquitin-like_domsf"/>
</dbReference>
<evidence type="ECO:0000313" key="5">
    <source>
        <dbReference type="EMBL" id="JAB55278.1"/>
    </source>
</evidence>
<evidence type="ECO:0000259" key="3">
    <source>
        <dbReference type="PROSITE" id="PS50003"/>
    </source>
</evidence>
<protein>
    <submittedName>
        <fullName evidence="5">Putative rho gtpase activating protein at 15b</fullName>
    </submittedName>
</protein>
<dbReference type="InterPro" id="IPR008936">
    <property type="entry name" value="Rho_GTPase_activation_prot"/>
</dbReference>
<feature type="non-terminal residue" evidence="5">
    <location>
        <position position="1"/>
    </location>
</feature>
<evidence type="ECO:0000256" key="1">
    <source>
        <dbReference type="ARBA" id="ARBA00022468"/>
    </source>
</evidence>
<dbReference type="Gene3D" id="1.10.555.10">
    <property type="entry name" value="Rho GTPase activation protein"/>
    <property type="match status" value="1"/>
</dbReference>
<dbReference type="InterPro" id="IPR011993">
    <property type="entry name" value="PH-like_dom_sf"/>
</dbReference>
<feature type="region of interest" description="Disordered" evidence="2">
    <location>
        <begin position="136"/>
        <end position="159"/>
    </location>
</feature>
<feature type="compositionally biased region" description="Polar residues" evidence="2">
    <location>
        <begin position="147"/>
        <end position="159"/>
    </location>
</feature>
<dbReference type="PANTHER" id="PTHR45899">
    <property type="entry name" value="RHO GTPASE ACTIVATING PROTEIN AT 15B, ISOFORM C"/>
    <property type="match status" value="1"/>
</dbReference>
<name>U5EDU6_9DIPT</name>
<dbReference type="AlphaFoldDB" id="U5EDU6"/>
<dbReference type="GO" id="GO:0005737">
    <property type="term" value="C:cytoplasm"/>
    <property type="evidence" value="ECO:0007669"/>
    <property type="project" value="TreeGrafter"/>
</dbReference>
<dbReference type="PROSITE" id="PS50003">
    <property type="entry name" value="PH_DOMAIN"/>
    <property type="match status" value="1"/>
</dbReference>
<feature type="region of interest" description="Disordered" evidence="2">
    <location>
        <begin position="175"/>
        <end position="206"/>
    </location>
</feature>
<feature type="compositionally biased region" description="Polar residues" evidence="2">
    <location>
        <begin position="58"/>
        <end position="77"/>
    </location>
</feature>
<evidence type="ECO:0000256" key="2">
    <source>
        <dbReference type="SAM" id="MobiDB-lite"/>
    </source>
</evidence>
<feature type="region of interest" description="Disordered" evidence="2">
    <location>
        <begin position="220"/>
        <end position="242"/>
    </location>
</feature>
<reference evidence="5" key="1">
    <citation type="journal article" date="2014" name="Insect Biochem. Mol. Biol.">
        <title>An insight into the sialome of the frog biting fly, Corethrella appendiculata.</title>
        <authorList>
            <person name="Ribeiro J.M.C."/>
            <person name="Chagas A.C."/>
            <person name="Pham V.M."/>
            <person name="Lounibos L.P."/>
            <person name="Calvo E."/>
        </authorList>
    </citation>
    <scope>NUCLEOTIDE SEQUENCE</scope>
    <source>
        <tissue evidence="5">Salivary glands</tissue>
    </source>
</reference>
<dbReference type="InterPro" id="IPR052227">
    <property type="entry name" value="Arf-Rho-GAP_ANK-PH_domain"/>
</dbReference>
<dbReference type="PANTHER" id="PTHR45899:SF2">
    <property type="entry name" value="RHO GTPASE ACTIVATING PROTEIN AT 15B, ISOFORM C"/>
    <property type="match status" value="1"/>
</dbReference>
<keyword evidence="1" id="KW-0343">GTPase activation</keyword>
<dbReference type="GO" id="GO:0048699">
    <property type="term" value="P:generation of neurons"/>
    <property type="evidence" value="ECO:0007669"/>
    <property type="project" value="UniProtKB-ARBA"/>
</dbReference>
<dbReference type="Pfam" id="PF21989">
    <property type="entry name" value="RA_2"/>
    <property type="match status" value="1"/>
</dbReference>
<accession>U5EDU6</accession>
<proteinExistence type="evidence at transcript level"/>
<feature type="compositionally biased region" description="Low complexity" evidence="2">
    <location>
        <begin position="226"/>
        <end position="238"/>
    </location>
</feature>
<organism evidence="5">
    <name type="scientific">Corethrella appendiculata</name>
    <dbReference type="NCBI Taxonomy" id="1370023"/>
    <lineage>
        <taxon>Eukaryota</taxon>
        <taxon>Metazoa</taxon>
        <taxon>Ecdysozoa</taxon>
        <taxon>Arthropoda</taxon>
        <taxon>Hexapoda</taxon>
        <taxon>Insecta</taxon>
        <taxon>Pterygota</taxon>
        <taxon>Neoptera</taxon>
        <taxon>Endopterygota</taxon>
        <taxon>Diptera</taxon>
        <taxon>Nematocera</taxon>
        <taxon>Culicoidea</taxon>
        <taxon>Chaoboridae</taxon>
        <taxon>Corethrella</taxon>
    </lineage>
</organism>
<dbReference type="GO" id="GO:0005096">
    <property type="term" value="F:GTPase activator activity"/>
    <property type="evidence" value="ECO:0007669"/>
    <property type="project" value="UniProtKB-KW"/>
</dbReference>
<dbReference type="SUPFAM" id="SSF50729">
    <property type="entry name" value="PH domain-like"/>
    <property type="match status" value="2"/>
</dbReference>
<feature type="domain" description="Rho-GAP" evidence="4">
    <location>
        <begin position="543"/>
        <end position="730"/>
    </location>
</feature>
<sequence length="1013" mass="115296">IISEFDPLTQRISTKNGDNLRLNILETILNEEAYGGVENASIQQEVSSISSGEEIALPTTSIPAPPTRSDSLLQKPSNEIPLPIPRRKTSSSNKSADQTQSIIVHQNIKLHSRSDSLENIIDDSVVDSYLAKVDETPKSSDRVDLSYPSSSKNTPRSNWFVNDDEHAAVTTDPNKFTKITPINPVNSKTESKQIDKTNKTLPLSNKLDKDDVDFEYLPTYNEACGQSPNNSQPPQSSNKSTVKSLLSNVLNLKRRPSLKSSTSKNSDTKTILEMIPRPLITAKLVYYSGHLLKFPTGVTEVLLKELSPRAVVLQEQKLCTFMDPQQTQLKETLHLKYVVSIQCILNHKFNNEGGIDIHCFEINLAMPPKNQQSVNCGGNQLMSTNPNMVITSTNSGNTKTHRQSFIFGLHKKSDRNIWMQKLISSLIDVFPDSYTSEYTRAGWCYMKKSTTSKWVGAWLLLTRRRLLFYNYTDLKLETIDLRKARVIGVKDSDDSIKNLHTETGPTLFIDCPPYTTLYFIMNSARETHIWRKIIKDIAHNNGTSLRHQQLTNNDIPVLVDKSINFVYAHGSMSEGIYRKSGAVSKVSKLLSLFREDAFAVQITRSEYNEHDVASALKKYMRELPEPFLGKLSISFMSITEMKSKTEKLQAYKELLGRLGRIEYETLKKLLGHLSFINSLSAHNKMGIENLAMIWGPTLMQNHSDSDTNMKYSQQETNVIVDLVSSYKHLYQISPDELHKEKLMLTVLQKYHAAAENLNDTVKKSGDLKVWITIDCNLVDDSAAGCSKSSKEEPTQINVTLDPTKTAFDICKELAHKTNLEPHKLTLYEIILDNYLTRPIHYSEKVLDIVLRWSYWSENDRKNNYLLLKPTTLLHTIKRTIDKAPNLTPTSDLKYADKRTKHLKTYQLELFENKITILKKHENKKEKTVEIIKKEEIPVRKIVAYMGCESKRESNLRWAITLVDVDFKKRTKDAPFIGSIIGGIDFNEQTLWYSSILYSLYKDNILPNPEIIMP</sequence>
<dbReference type="Gene3D" id="2.30.29.30">
    <property type="entry name" value="Pleckstrin-homology domain (PH domain)/Phosphotyrosine-binding domain (PTB)"/>
    <property type="match status" value="2"/>
</dbReference>
<feature type="compositionally biased region" description="Basic and acidic residues" evidence="2">
    <location>
        <begin position="189"/>
        <end position="198"/>
    </location>
</feature>
<dbReference type="Gene3D" id="3.10.20.90">
    <property type="entry name" value="Phosphatidylinositol 3-kinase Catalytic Subunit, Chain A, domain 1"/>
    <property type="match status" value="1"/>
</dbReference>
<dbReference type="InterPro" id="IPR000198">
    <property type="entry name" value="RhoGAP_dom"/>
</dbReference>
<feature type="compositionally biased region" description="Polar residues" evidence="2">
    <location>
        <begin position="90"/>
        <end position="100"/>
    </location>
</feature>
<dbReference type="GO" id="GO:0007165">
    <property type="term" value="P:signal transduction"/>
    <property type="evidence" value="ECO:0007669"/>
    <property type="project" value="InterPro"/>
</dbReference>
<evidence type="ECO:0000259" key="4">
    <source>
        <dbReference type="PROSITE" id="PS50238"/>
    </source>
</evidence>
<dbReference type="SMART" id="SM00324">
    <property type="entry name" value="RhoGAP"/>
    <property type="match status" value="1"/>
</dbReference>
<dbReference type="GO" id="GO:0071944">
    <property type="term" value="C:cell periphery"/>
    <property type="evidence" value="ECO:0007669"/>
    <property type="project" value="UniProtKB-ARBA"/>
</dbReference>
<dbReference type="InterPro" id="IPR001849">
    <property type="entry name" value="PH_domain"/>
</dbReference>
<dbReference type="SMART" id="SM00233">
    <property type="entry name" value="PH"/>
    <property type="match status" value="2"/>
</dbReference>
<dbReference type="GO" id="GO:0005547">
    <property type="term" value="F:phosphatidylinositol-3,4,5-trisphosphate binding"/>
    <property type="evidence" value="ECO:0007669"/>
    <property type="project" value="TreeGrafter"/>
</dbReference>
<dbReference type="SUPFAM" id="SSF54236">
    <property type="entry name" value="Ubiquitin-like"/>
    <property type="match status" value="1"/>
</dbReference>
<feature type="domain" description="PH" evidence="3">
    <location>
        <begin position="437"/>
        <end position="539"/>
    </location>
</feature>
<dbReference type="PROSITE" id="PS50238">
    <property type="entry name" value="RHOGAP"/>
    <property type="match status" value="1"/>
</dbReference>